<comment type="similarity">
    <text evidence="2">Belongs to the SusD family.</text>
</comment>
<keyword evidence="4" id="KW-0472">Membrane</keyword>
<gene>
    <name evidence="8" type="ORF">SAMN06265218_10798</name>
</gene>
<dbReference type="RefSeq" id="WP_142714349.1">
    <property type="nucleotide sequence ID" value="NZ_FXTH01000007.1"/>
</dbReference>
<keyword evidence="3" id="KW-0732">Signal</keyword>
<reference evidence="8 9" key="1">
    <citation type="submission" date="2017-05" db="EMBL/GenBank/DDBJ databases">
        <authorList>
            <person name="Varghese N."/>
            <person name="Submissions S."/>
        </authorList>
    </citation>
    <scope>NUCLEOTIDE SEQUENCE [LARGE SCALE GENOMIC DNA]</scope>
    <source>
        <strain evidence="8 9">DSM 21194</strain>
    </source>
</reference>
<dbReference type="InterPro" id="IPR012944">
    <property type="entry name" value="SusD_RagB_dom"/>
</dbReference>
<comment type="subcellular location">
    <subcellularLocation>
        <location evidence="1">Cell outer membrane</location>
    </subcellularLocation>
</comment>
<dbReference type="OrthoDB" id="5694214at2"/>
<dbReference type="Proteomes" id="UP000317593">
    <property type="component" value="Unassembled WGS sequence"/>
</dbReference>
<dbReference type="EMBL" id="FXTH01000007">
    <property type="protein sequence ID" value="SMO62750.1"/>
    <property type="molecule type" value="Genomic_DNA"/>
</dbReference>
<name>A0A521CVQ1_9BACT</name>
<evidence type="ECO:0000256" key="1">
    <source>
        <dbReference type="ARBA" id="ARBA00004442"/>
    </source>
</evidence>
<dbReference type="PROSITE" id="PS51257">
    <property type="entry name" value="PROKAR_LIPOPROTEIN"/>
    <property type="match status" value="1"/>
</dbReference>
<evidence type="ECO:0000256" key="3">
    <source>
        <dbReference type="ARBA" id="ARBA00022729"/>
    </source>
</evidence>
<feature type="domain" description="SusD-like N-terminal" evidence="7">
    <location>
        <begin position="48"/>
        <end position="216"/>
    </location>
</feature>
<protein>
    <submittedName>
        <fullName evidence="8">Starch-binding associating with outer membrane</fullName>
    </submittedName>
</protein>
<evidence type="ECO:0000256" key="4">
    <source>
        <dbReference type="ARBA" id="ARBA00023136"/>
    </source>
</evidence>
<evidence type="ECO:0000259" key="6">
    <source>
        <dbReference type="Pfam" id="PF07980"/>
    </source>
</evidence>
<dbReference type="Gene3D" id="1.25.40.390">
    <property type="match status" value="1"/>
</dbReference>
<dbReference type="InterPro" id="IPR011990">
    <property type="entry name" value="TPR-like_helical_dom_sf"/>
</dbReference>
<evidence type="ECO:0000256" key="2">
    <source>
        <dbReference type="ARBA" id="ARBA00006275"/>
    </source>
</evidence>
<dbReference type="Pfam" id="PF14322">
    <property type="entry name" value="SusD-like_3"/>
    <property type="match status" value="1"/>
</dbReference>
<dbReference type="Pfam" id="PF07980">
    <property type="entry name" value="SusD_RagB"/>
    <property type="match status" value="1"/>
</dbReference>
<feature type="domain" description="RagB/SusD" evidence="6">
    <location>
        <begin position="285"/>
        <end position="573"/>
    </location>
</feature>
<evidence type="ECO:0000256" key="5">
    <source>
        <dbReference type="ARBA" id="ARBA00023237"/>
    </source>
</evidence>
<dbReference type="InterPro" id="IPR033985">
    <property type="entry name" value="SusD-like_N"/>
</dbReference>
<keyword evidence="9" id="KW-1185">Reference proteome</keyword>
<dbReference type="SUPFAM" id="SSF48452">
    <property type="entry name" value="TPR-like"/>
    <property type="match status" value="1"/>
</dbReference>
<evidence type="ECO:0000313" key="9">
    <source>
        <dbReference type="Proteomes" id="UP000317593"/>
    </source>
</evidence>
<accession>A0A521CVQ1</accession>
<evidence type="ECO:0000313" key="8">
    <source>
        <dbReference type="EMBL" id="SMO62750.1"/>
    </source>
</evidence>
<evidence type="ECO:0000259" key="7">
    <source>
        <dbReference type="Pfam" id="PF14322"/>
    </source>
</evidence>
<dbReference type="AlphaFoldDB" id="A0A521CVQ1"/>
<dbReference type="GO" id="GO:0009279">
    <property type="term" value="C:cell outer membrane"/>
    <property type="evidence" value="ECO:0007669"/>
    <property type="project" value="UniProtKB-SubCell"/>
</dbReference>
<keyword evidence="5" id="KW-0998">Cell outer membrane</keyword>
<organism evidence="8 9">
    <name type="scientific">Fodinibius sediminis</name>
    <dbReference type="NCBI Taxonomy" id="1214077"/>
    <lineage>
        <taxon>Bacteria</taxon>
        <taxon>Pseudomonadati</taxon>
        <taxon>Balneolota</taxon>
        <taxon>Balneolia</taxon>
        <taxon>Balneolales</taxon>
        <taxon>Balneolaceae</taxon>
        <taxon>Fodinibius</taxon>
    </lineage>
</organism>
<proteinExistence type="inferred from homology"/>
<sequence length="591" mass="68485">MTRLVNFSFIAVLVTGFIISCGSDFLAPDPLSDYTPQNVYIDEEGFETILVRLRQELQRENTGNRHYLSTEYVASDLAVAVFQADFTRNTPSNSQFFPFLDMFEEVYELIKDANVLISRIDNIDMAGEVRDRMVAEALWHRSYWYYRLVHSYGDVPWVGKEIEGAKFDFKTHSRWAILDKIQRDLEWAESRLPVEPERLGDVTKGATRHLLAKVYLANMEYEKAVAAATKLIEGPYALMTERFGIDEEDPKRNVQWDLHRWQNRNIPANTETIYTTVDRPDAPSDAWSIGVYMSRLFSPAWWKILDSEGTRGCNWDTATGDTLGQGNSDVRTNDFWHYKIWEDEEHTWQETPDIRRADINWIEMGDQTAEITVCREDSPEYGEQFNLSLYGSLHDTTDTWYSFPHYKTFVPTPNSSSPRGGQADWYIFRLAETYLIRAEANLWLGKSGAAADDINKVRDRSNAPLITAADVTIDYIFDERARELYMEVPRHSEMVRTSYIMAAENIDGYDLDTFSEDNWFYDRVMAVNHHYHEPKLQWYGNTANIEPHNVLWPIPQNVITANTLGRVNQNIGYDGAENNEPPIQTIDEQNY</sequence>